<evidence type="ECO:0000256" key="4">
    <source>
        <dbReference type="PIRSR" id="PIRSR036497-1"/>
    </source>
</evidence>
<dbReference type="EMBL" id="CAMXCT030003890">
    <property type="protein sequence ID" value="CAL4794058.1"/>
    <property type="molecule type" value="Genomic_DNA"/>
</dbReference>
<dbReference type="GO" id="GO:0009086">
    <property type="term" value="P:methionine biosynthetic process"/>
    <property type="evidence" value="ECO:0007669"/>
    <property type="project" value="UniProtKB-KW"/>
</dbReference>
<dbReference type="EMBL" id="CAMXCT020003890">
    <property type="protein sequence ID" value="CAL1160121.1"/>
    <property type="molecule type" value="Genomic_DNA"/>
</dbReference>
<gene>
    <name evidence="9" type="ORF">C1SCF055_LOCUS32359</name>
</gene>
<accession>A0A9P1GA96</accession>
<evidence type="ECO:0000256" key="1">
    <source>
        <dbReference type="ARBA" id="ARBA00006753"/>
    </source>
</evidence>
<dbReference type="PROSITE" id="PS01042">
    <property type="entry name" value="HOMOSER_DHGENASE"/>
    <property type="match status" value="1"/>
</dbReference>
<comment type="similarity">
    <text evidence="1 7">Belongs to the homoserine dehydrogenase family.</text>
</comment>
<dbReference type="Gene3D" id="3.30.360.10">
    <property type="entry name" value="Dihydrodipicolinate Reductase, domain 2"/>
    <property type="match status" value="1"/>
</dbReference>
<dbReference type="GO" id="GO:0004412">
    <property type="term" value="F:homoserine dehydrogenase activity"/>
    <property type="evidence" value="ECO:0007669"/>
    <property type="project" value="UniProtKB-EC"/>
</dbReference>
<evidence type="ECO:0000256" key="5">
    <source>
        <dbReference type="PIRSR" id="PIRSR036497-2"/>
    </source>
</evidence>
<evidence type="ECO:0000256" key="6">
    <source>
        <dbReference type="RuleBase" id="RU000579"/>
    </source>
</evidence>
<keyword evidence="6" id="KW-0486">Methionine biosynthesis</keyword>
<organism evidence="9">
    <name type="scientific">Cladocopium goreaui</name>
    <dbReference type="NCBI Taxonomy" id="2562237"/>
    <lineage>
        <taxon>Eukaryota</taxon>
        <taxon>Sar</taxon>
        <taxon>Alveolata</taxon>
        <taxon>Dinophyceae</taxon>
        <taxon>Suessiales</taxon>
        <taxon>Symbiodiniaceae</taxon>
        <taxon>Cladocopium</taxon>
    </lineage>
</organism>
<evidence type="ECO:0000256" key="3">
    <source>
        <dbReference type="ARBA" id="ARBA00023002"/>
    </source>
</evidence>
<protein>
    <recommendedName>
        <fullName evidence="2 6">Homoserine dehydrogenase</fullName>
        <ecNumber evidence="2 6">1.1.1.3</ecNumber>
    </recommendedName>
</protein>
<evidence type="ECO:0000256" key="7">
    <source>
        <dbReference type="RuleBase" id="RU004171"/>
    </source>
</evidence>
<keyword evidence="5 6" id="KW-0521">NADP</keyword>
<evidence type="ECO:0000313" key="9">
    <source>
        <dbReference type="EMBL" id="CAI4006746.1"/>
    </source>
</evidence>
<keyword evidence="6" id="KW-0791">Threonine biosynthesis</keyword>
<dbReference type="AlphaFoldDB" id="A0A9P1GA96"/>
<proteinExistence type="inferred from homology"/>
<dbReference type="PANTHER" id="PTHR43331:SF1">
    <property type="entry name" value="HOMOSERINE DEHYDROGENASE"/>
    <property type="match status" value="1"/>
</dbReference>
<dbReference type="Gene3D" id="3.40.50.720">
    <property type="entry name" value="NAD(P)-binding Rossmann-like Domain"/>
    <property type="match status" value="1"/>
</dbReference>
<evidence type="ECO:0000313" key="10">
    <source>
        <dbReference type="EMBL" id="CAL4794058.1"/>
    </source>
</evidence>
<comment type="caution">
    <text evidence="9">The sequence shown here is derived from an EMBL/GenBank/DDBJ whole genome shotgun (WGS) entry which is preliminary data.</text>
</comment>
<evidence type="ECO:0000256" key="2">
    <source>
        <dbReference type="ARBA" id="ARBA00013213"/>
    </source>
</evidence>
<dbReference type="Proteomes" id="UP001152797">
    <property type="component" value="Unassembled WGS sequence"/>
</dbReference>
<dbReference type="PANTHER" id="PTHR43331">
    <property type="entry name" value="HOMOSERINE DEHYDROGENASE"/>
    <property type="match status" value="1"/>
</dbReference>
<keyword evidence="3 6" id="KW-0560">Oxidoreductase</keyword>
<dbReference type="OrthoDB" id="67851at2759"/>
<dbReference type="InterPro" id="IPR036291">
    <property type="entry name" value="NAD(P)-bd_dom_sf"/>
</dbReference>
<comment type="catalytic activity">
    <reaction evidence="6">
        <text>L-homoserine + NADP(+) = L-aspartate 4-semialdehyde + NADPH + H(+)</text>
        <dbReference type="Rhea" id="RHEA:15761"/>
        <dbReference type="ChEBI" id="CHEBI:15378"/>
        <dbReference type="ChEBI" id="CHEBI:57476"/>
        <dbReference type="ChEBI" id="CHEBI:57783"/>
        <dbReference type="ChEBI" id="CHEBI:58349"/>
        <dbReference type="ChEBI" id="CHEBI:537519"/>
        <dbReference type="EC" id="1.1.1.3"/>
    </reaction>
</comment>
<feature type="binding site" evidence="5">
    <location>
        <position position="213"/>
    </location>
    <ligand>
        <name>L-homoserine</name>
        <dbReference type="ChEBI" id="CHEBI:57476"/>
    </ligand>
</feature>
<dbReference type="SUPFAM" id="SSF51735">
    <property type="entry name" value="NAD(P)-binding Rossmann-fold domains"/>
    <property type="match status" value="1"/>
</dbReference>
<feature type="active site" description="Proton donor" evidence="4">
    <location>
        <position position="228"/>
    </location>
</feature>
<comment type="pathway">
    <text evidence="6">Amino-acid biosynthesis; L-methionine biosynthesis via de novo pathway; L-homoserine from L-aspartate: step 3/3.</text>
</comment>
<dbReference type="InterPro" id="IPR019811">
    <property type="entry name" value="HDH_CS"/>
</dbReference>
<dbReference type="PIRSF" id="PIRSF036497">
    <property type="entry name" value="HDH_short"/>
    <property type="match status" value="1"/>
</dbReference>
<name>A0A9P1GA96_9DINO</name>
<dbReference type="SUPFAM" id="SSF55347">
    <property type="entry name" value="Glyceraldehyde-3-phosphate dehydrogenase-like, C-terminal domain"/>
    <property type="match status" value="1"/>
</dbReference>
<dbReference type="InterPro" id="IPR022697">
    <property type="entry name" value="HDH_short"/>
</dbReference>
<evidence type="ECO:0000259" key="8">
    <source>
        <dbReference type="Pfam" id="PF00742"/>
    </source>
</evidence>
<dbReference type="EMBL" id="CAMXCT010003890">
    <property type="protein sequence ID" value="CAI4006746.1"/>
    <property type="molecule type" value="Genomic_DNA"/>
</dbReference>
<dbReference type="Pfam" id="PF00742">
    <property type="entry name" value="Homoserine_dh"/>
    <property type="match status" value="1"/>
</dbReference>
<keyword evidence="6" id="KW-0028">Amino-acid biosynthesis</keyword>
<evidence type="ECO:0000313" key="11">
    <source>
        <dbReference type="Proteomes" id="UP001152797"/>
    </source>
</evidence>
<feature type="binding site" evidence="5">
    <location>
        <position position="129"/>
    </location>
    <ligand>
        <name>NADPH</name>
        <dbReference type="ChEBI" id="CHEBI:57783"/>
    </ligand>
</feature>
<dbReference type="EC" id="1.1.1.3" evidence="2 6"/>
<reference evidence="10 11" key="2">
    <citation type="submission" date="2024-05" db="EMBL/GenBank/DDBJ databases">
        <authorList>
            <person name="Chen Y."/>
            <person name="Shah S."/>
            <person name="Dougan E. K."/>
            <person name="Thang M."/>
            <person name="Chan C."/>
        </authorList>
    </citation>
    <scope>NUCLEOTIDE SEQUENCE [LARGE SCALE GENOMIC DNA]</scope>
</reference>
<keyword evidence="11" id="KW-1185">Reference proteome</keyword>
<reference evidence="9" key="1">
    <citation type="submission" date="2022-10" db="EMBL/GenBank/DDBJ databases">
        <authorList>
            <person name="Chen Y."/>
            <person name="Dougan E. K."/>
            <person name="Chan C."/>
            <person name="Rhodes N."/>
            <person name="Thang M."/>
        </authorList>
    </citation>
    <scope>NUCLEOTIDE SEQUENCE</scope>
</reference>
<feature type="binding site" evidence="5">
    <location>
        <begin position="20"/>
        <end position="25"/>
    </location>
    <ligand>
        <name>NADP(+)</name>
        <dbReference type="ChEBI" id="CHEBI:58349"/>
    </ligand>
</feature>
<dbReference type="FunFam" id="3.30.360.10:FF:000005">
    <property type="entry name" value="Homoserine dehydrogenase"/>
    <property type="match status" value="1"/>
</dbReference>
<comment type="pathway">
    <text evidence="6">Amino-acid biosynthesis; L-threonine biosynthesis; L-threonine from L-aspartate: step 3/5.</text>
</comment>
<feature type="domain" description="Homoserine dehydrogenase catalytic" evidence="8">
    <location>
        <begin position="161"/>
        <end position="337"/>
    </location>
</feature>
<dbReference type="GO" id="GO:0009088">
    <property type="term" value="P:threonine biosynthetic process"/>
    <property type="evidence" value="ECO:0007669"/>
    <property type="project" value="UniProtKB-KW"/>
</dbReference>
<dbReference type="InterPro" id="IPR001342">
    <property type="entry name" value="HDH_cat"/>
</dbReference>
<sequence length="349" mass="37051">MGDAVPCVPCVPCVRIALVGFGNVGQALARLLLAKHGSFQFEVKVVGIATGSHGTVVNLEGLDLERCLTTLEGQGTSLPDAEAMLRHVEGHCDAVLEAMNAAADGQPALSILEQAFMMEPPAHAITASKAPVALAYQRLKAFALKRGRRFLFESSVMDGVPIFSLLRQLPGVKVKRFVGVLNSTTNLVLTRMRRENCSLWDAVAFAQQEGIAERDPSDDLDGKDAATKLAVLSAAIFGCQVNPAEIPADSIRNVTLEQVHDVAARGHTLKVVCEATLAEGHVETSVLLKELPWQHPLANLDGASAALTFETDVMGPITVTSTDPTTMDTAYGMLQDLQVAMLGDGCGGR</sequence>